<dbReference type="PANTHER" id="PTHR30273:SF2">
    <property type="entry name" value="PROTEIN FECR"/>
    <property type="match status" value="1"/>
</dbReference>
<feature type="domain" description="FecR protein" evidence="2">
    <location>
        <begin position="109"/>
        <end position="204"/>
    </location>
</feature>
<keyword evidence="5" id="KW-1185">Reference proteome</keyword>
<evidence type="ECO:0000259" key="2">
    <source>
        <dbReference type="Pfam" id="PF04773"/>
    </source>
</evidence>
<dbReference type="PANTHER" id="PTHR30273">
    <property type="entry name" value="PERIPLASMIC SIGNAL SENSOR AND SIGMA FACTOR ACTIVATOR FECR-RELATED"/>
    <property type="match status" value="1"/>
</dbReference>
<dbReference type="AlphaFoldDB" id="A0A1W2E2M7"/>
<protein>
    <submittedName>
        <fullName evidence="4">FecR family protein</fullName>
    </submittedName>
</protein>
<reference evidence="4 5" key="1">
    <citation type="submission" date="2017-04" db="EMBL/GenBank/DDBJ databases">
        <authorList>
            <person name="Afonso C.L."/>
            <person name="Miller P.J."/>
            <person name="Scott M.A."/>
            <person name="Spackman E."/>
            <person name="Goraichik I."/>
            <person name="Dimitrov K.M."/>
            <person name="Suarez D.L."/>
            <person name="Swayne D.E."/>
        </authorList>
    </citation>
    <scope>NUCLEOTIDE SEQUENCE [LARGE SCALE GENOMIC DNA]</scope>
    <source>
        <strain evidence="4 5">DSM 19625</strain>
    </source>
</reference>
<dbReference type="InterPro" id="IPR012373">
    <property type="entry name" value="Ferrdict_sens_TM"/>
</dbReference>
<evidence type="ECO:0000313" key="4">
    <source>
        <dbReference type="EMBL" id="SMD04003.1"/>
    </source>
</evidence>
<sequence>MTKEEQAKILLKRYEDGEASPAEIKQVESWYTSYENSNQHIAENRKAEMGNEIFLGLQAAMENHSAQKVLHLSGWFGLLKVAAVLLLVSGVAVVVWPGGKTISENLVSISTTATQRKNIVLADGSEIKLGPSAKIVYPARFKADSRSVELAEGEAFFNIAHDKHRPFTVKTGHDLYTKVLGTSFNIKSYGASRKICIAVVTGKVAVGNGKQVFGTLIKGQRIIYDKKDLRAVIDYTPEPVYTNIAFEGETLLKVCQRLEYAYSIHINLGSTDLNNLKCTATFNTKQTPEEIMDLLCSLHRLKVSKSDHHKTYNLYRK</sequence>
<dbReference type="Gene3D" id="3.55.50.30">
    <property type="match status" value="1"/>
</dbReference>
<dbReference type="Gene3D" id="2.60.120.1440">
    <property type="match status" value="1"/>
</dbReference>
<evidence type="ECO:0000256" key="1">
    <source>
        <dbReference type="SAM" id="Phobius"/>
    </source>
</evidence>
<evidence type="ECO:0000313" key="5">
    <source>
        <dbReference type="Proteomes" id="UP000192678"/>
    </source>
</evidence>
<keyword evidence="1" id="KW-1133">Transmembrane helix</keyword>
<name>A0A1W2E2M7_9SPHI</name>
<dbReference type="Pfam" id="PF04773">
    <property type="entry name" value="FecR"/>
    <property type="match status" value="1"/>
</dbReference>
<dbReference type="PIRSF" id="PIRSF018266">
    <property type="entry name" value="FecR"/>
    <property type="match status" value="1"/>
</dbReference>
<accession>A0A1W2E2M7</accession>
<feature type="transmembrane region" description="Helical" evidence="1">
    <location>
        <begin position="75"/>
        <end position="96"/>
    </location>
</feature>
<dbReference type="Proteomes" id="UP000192678">
    <property type="component" value="Unassembled WGS sequence"/>
</dbReference>
<dbReference type="InterPro" id="IPR006860">
    <property type="entry name" value="FecR"/>
</dbReference>
<dbReference type="Pfam" id="PF16344">
    <property type="entry name" value="FecR_C"/>
    <property type="match status" value="1"/>
</dbReference>
<dbReference type="OrthoDB" id="1452822at2"/>
<feature type="domain" description="Protein FecR C-terminal" evidence="3">
    <location>
        <begin position="244"/>
        <end position="307"/>
    </location>
</feature>
<keyword evidence="1" id="KW-0472">Membrane</keyword>
<dbReference type="GO" id="GO:0016989">
    <property type="term" value="F:sigma factor antagonist activity"/>
    <property type="evidence" value="ECO:0007669"/>
    <property type="project" value="TreeGrafter"/>
</dbReference>
<evidence type="ECO:0000259" key="3">
    <source>
        <dbReference type="Pfam" id="PF16344"/>
    </source>
</evidence>
<dbReference type="EMBL" id="FWYB01000009">
    <property type="protein sequence ID" value="SMD04003.1"/>
    <property type="molecule type" value="Genomic_DNA"/>
</dbReference>
<keyword evidence="1" id="KW-0812">Transmembrane</keyword>
<dbReference type="RefSeq" id="WP_084290659.1">
    <property type="nucleotide sequence ID" value="NZ_FWYB01000009.1"/>
</dbReference>
<dbReference type="STRING" id="475255.SAMN04488101_109160"/>
<proteinExistence type="predicted"/>
<dbReference type="InterPro" id="IPR032508">
    <property type="entry name" value="FecR_C"/>
</dbReference>
<organism evidence="4 5">
    <name type="scientific">Pedobacter nyackensis</name>
    <dbReference type="NCBI Taxonomy" id="475255"/>
    <lineage>
        <taxon>Bacteria</taxon>
        <taxon>Pseudomonadati</taxon>
        <taxon>Bacteroidota</taxon>
        <taxon>Sphingobacteriia</taxon>
        <taxon>Sphingobacteriales</taxon>
        <taxon>Sphingobacteriaceae</taxon>
        <taxon>Pedobacter</taxon>
    </lineage>
</organism>
<gene>
    <name evidence="4" type="ORF">SAMN04488101_109160</name>
</gene>